<dbReference type="EMBL" id="CAJVPU010021739">
    <property type="protein sequence ID" value="CAG8682524.1"/>
    <property type="molecule type" value="Genomic_DNA"/>
</dbReference>
<organism evidence="1 2">
    <name type="scientific">Dentiscutata heterogama</name>
    <dbReference type="NCBI Taxonomy" id="1316150"/>
    <lineage>
        <taxon>Eukaryota</taxon>
        <taxon>Fungi</taxon>
        <taxon>Fungi incertae sedis</taxon>
        <taxon>Mucoromycota</taxon>
        <taxon>Glomeromycotina</taxon>
        <taxon>Glomeromycetes</taxon>
        <taxon>Diversisporales</taxon>
        <taxon>Gigasporaceae</taxon>
        <taxon>Dentiscutata</taxon>
    </lineage>
</organism>
<keyword evidence="2" id="KW-1185">Reference proteome</keyword>
<comment type="caution">
    <text evidence="1">The sequence shown here is derived from an EMBL/GenBank/DDBJ whole genome shotgun (WGS) entry which is preliminary data.</text>
</comment>
<proteinExistence type="predicted"/>
<accession>A0ACA9P3F6</accession>
<gene>
    <name evidence="1" type="ORF">DHETER_LOCUS10732</name>
</gene>
<sequence length="78" mass="9140">LKNKKQLDALQCYLDYPEVTPDLDPNNVNYDYLADAIFRFIFAAMGTTSGGAIKLDFLKEKERYWQELYQDAQKINKQ</sequence>
<dbReference type="Proteomes" id="UP000789702">
    <property type="component" value="Unassembled WGS sequence"/>
</dbReference>
<reference evidence="1" key="1">
    <citation type="submission" date="2021-06" db="EMBL/GenBank/DDBJ databases">
        <authorList>
            <person name="Kallberg Y."/>
            <person name="Tangrot J."/>
            <person name="Rosling A."/>
        </authorList>
    </citation>
    <scope>NUCLEOTIDE SEQUENCE</scope>
    <source>
        <strain evidence="1">IL203A</strain>
    </source>
</reference>
<name>A0ACA9P3F6_9GLOM</name>
<evidence type="ECO:0000313" key="1">
    <source>
        <dbReference type="EMBL" id="CAG8682524.1"/>
    </source>
</evidence>
<evidence type="ECO:0000313" key="2">
    <source>
        <dbReference type="Proteomes" id="UP000789702"/>
    </source>
</evidence>
<protein>
    <submittedName>
        <fullName evidence="1">2917_t:CDS:1</fullName>
    </submittedName>
</protein>
<feature type="non-terminal residue" evidence="1">
    <location>
        <position position="1"/>
    </location>
</feature>
<feature type="non-terminal residue" evidence="1">
    <location>
        <position position="78"/>
    </location>
</feature>